<reference evidence="1" key="2">
    <citation type="submission" date="2023-07" db="EMBL/GenBank/DDBJ databases">
        <authorList>
            <person name="Sun H."/>
        </authorList>
    </citation>
    <scope>NUCLEOTIDE SEQUENCE</scope>
    <source>
        <strain evidence="1">05753</strain>
    </source>
</reference>
<accession>A0ABT8SX15</accession>
<organism evidence="1 2">
    <name type="scientific">Rhizobium oryzicola</name>
    <dbReference type="NCBI Taxonomy" id="1232668"/>
    <lineage>
        <taxon>Bacteria</taxon>
        <taxon>Pseudomonadati</taxon>
        <taxon>Pseudomonadota</taxon>
        <taxon>Alphaproteobacteria</taxon>
        <taxon>Hyphomicrobiales</taxon>
        <taxon>Rhizobiaceae</taxon>
        <taxon>Rhizobium/Agrobacterium group</taxon>
        <taxon>Rhizobium</taxon>
    </lineage>
</organism>
<sequence>MNDDQNDLTMFIGLHKLAQQNGDGLVPELYALLTSRPDELADGDRILRFPIGRARMPHTPRPSELADEPGRIIPLRQIGLSR</sequence>
<dbReference type="RefSeq" id="WP_302076342.1">
    <property type="nucleotide sequence ID" value="NZ_JAUKWQ010000002.1"/>
</dbReference>
<evidence type="ECO:0000313" key="1">
    <source>
        <dbReference type="EMBL" id="MDO1582202.1"/>
    </source>
</evidence>
<gene>
    <name evidence="1" type="ORF">Q2T52_08840</name>
</gene>
<comment type="caution">
    <text evidence="1">The sequence shown here is derived from an EMBL/GenBank/DDBJ whole genome shotgun (WGS) entry which is preliminary data.</text>
</comment>
<name>A0ABT8SX15_9HYPH</name>
<reference evidence="1" key="1">
    <citation type="journal article" date="2015" name="Int. J. Syst. Evol. Microbiol.">
        <title>Rhizobium oryzicola sp. nov., potential plant-growth-promoting endophytic bacteria isolated from rice roots.</title>
        <authorList>
            <person name="Zhang X.X."/>
            <person name="Gao J.S."/>
            <person name="Cao Y.H."/>
            <person name="Sheirdil R.A."/>
            <person name="Wang X.C."/>
            <person name="Zhang L."/>
        </authorList>
    </citation>
    <scope>NUCLEOTIDE SEQUENCE</scope>
    <source>
        <strain evidence="1">05753</strain>
    </source>
</reference>
<protein>
    <submittedName>
        <fullName evidence="1">Uncharacterized protein</fullName>
    </submittedName>
</protein>
<dbReference type="EMBL" id="JAUKWQ010000002">
    <property type="protein sequence ID" value="MDO1582202.1"/>
    <property type="molecule type" value="Genomic_DNA"/>
</dbReference>
<evidence type="ECO:0000313" key="2">
    <source>
        <dbReference type="Proteomes" id="UP001169006"/>
    </source>
</evidence>
<keyword evidence="2" id="KW-1185">Reference proteome</keyword>
<dbReference type="Proteomes" id="UP001169006">
    <property type="component" value="Unassembled WGS sequence"/>
</dbReference>
<proteinExistence type="predicted"/>